<keyword evidence="2" id="KW-1185">Reference proteome</keyword>
<protein>
    <submittedName>
        <fullName evidence="1">Uncharacterized protein</fullName>
    </submittedName>
</protein>
<sequence>MPAPPHVLAGRNILQHLVGTPAIRFDESLANAIDHFCKQGFITKQDIENYDLLTLSCNKRCVRRFEVLARWHKEALKTSRVEDRPLLHFLLSEGSFDAVEVFLRASFQLFPNENGLLFFGDYSNQGHVRMYRNVLGKSFYKTLEKVIRPISVPLLHQMCKRSNEGLLLHKFESYIPYLRGLLDEDGRSYYQALFAHCNYSLGRHTRINVGNITIEELETKDPVTGLLPFMAIAADNGPVGSIYDLLLKHPSALLNCIESSPGQKGVKRKHGN</sequence>
<comment type="caution">
    <text evidence="1">The sequence shown here is derived from an EMBL/GenBank/DDBJ whole genome shotgun (WGS) entry which is preliminary data.</text>
</comment>
<reference evidence="1 2" key="1">
    <citation type="journal article" date="2021" name="Sci. Rep.">
        <title>The genome of the diatom Chaetoceros tenuissimus carries an ancient integrated fragment of an extant virus.</title>
        <authorList>
            <person name="Hongo Y."/>
            <person name="Kimura K."/>
            <person name="Takaki Y."/>
            <person name="Yoshida Y."/>
            <person name="Baba S."/>
            <person name="Kobayashi G."/>
            <person name="Nagasaki K."/>
            <person name="Hano T."/>
            <person name="Tomaru Y."/>
        </authorList>
    </citation>
    <scope>NUCLEOTIDE SEQUENCE [LARGE SCALE GENOMIC DNA]</scope>
    <source>
        <strain evidence="1 2">NIES-3715</strain>
    </source>
</reference>
<dbReference type="AlphaFoldDB" id="A0AAD3D1Y2"/>
<evidence type="ECO:0000313" key="2">
    <source>
        <dbReference type="Proteomes" id="UP001054902"/>
    </source>
</evidence>
<dbReference type="EMBL" id="BLLK01000047">
    <property type="protein sequence ID" value="GFH55015.1"/>
    <property type="molecule type" value="Genomic_DNA"/>
</dbReference>
<gene>
    <name evidence="1" type="ORF">CTEN210_11491</name>
</gene>
<organism evidence="1 2">
    <name type="scientific">Chaetoceros tenuissimus</name>
    <dbReference type="NCBI Taxonomy" id="426638"/>
    <lineage>
        <taxon>Eukaryota</taxon>
        <taxon>Sar</taxon>
        <taxon>Stramenopiles</taxon>
        <taxon>Ochrophyta</taxon>
        <taxon>Bacillariophyta</taxon>
        <taxon>Coscinodiscophyceae</taxon>
        <taxon>Chaetocerotophycidae</taxon>
        <taxon>Chaetocerotales</taxon>
        <taxon>Chaetocerotaceae</taxon>
        <taxon>Chaetoceros</taxon>
    </lineage>
</organism>
<proteinExistence type="predicted"/>
<evidence type="ECO:0000313" key="1">
    <source>
        <dbReference type="EMBL" id="GFH55015.1"/>
    </source>
</evidence>
<name>A0AAD3D1Y2_9STRA</name>
<accession>A0AAD3D1Y2</accession>
<dbReference type="Proteomes" id="UP001054902">
    <property type="component" value="Unassembled WGS sequence"/>
</dbReference>